<proteinExistence type="predicted"/>
<dbReference type="SUPFAM" id="SSF46689">
    <property type="entry name" value="Homeodomain-like"/>
    <property type="match status" value="1"/>
</dbReference>
<dbReference type="GO" id="GO:0003700">
    <property type="term" value="F:DNA-binding transcription factor activity"/>
    <property type="evidence" value="ECO:0007669"/>
    <property type="project" value="TreeGrafter"/>
</dbReference>
<dbReference type="SUPFAM" id="SSF48498">
    <property type="entry name" value="Tetracyclin repressor-like, C-terminal domain"/>
    <property type="match status" value="1"/>
</dbReference>
<feature type="DNA-binding region" description="H-T-H motif" evidence="4">
    <location>
        <begin position="52"/>
        <end position="71"/>
    </location>
</feature>
<evidence type="ECO:0000256" key="4">
    <source>
        <dbReference type="PROSITE-ProRule" id="PRU00335"/>
    </source>
</evidence>
<reference evidence="6 7" key="1">
    <citation type="submission" date="2014-07" db="EMBL/GenBank/DDBJ databases">
        <title>Methanogenic archaea and the global carbon cycle.</title>
        <authorList>
            <person name="Henriksen J.R."/>
            <person name="Luke J."/>
            <person name="Reinhart S."/>
            <person name="Benedict M.N."/>
            <person name="Youngblut N.D."/>
            <person name="Metcalf M.E."/>
            <person name="Whitaker R.J."/>
            <person name="Metcalf W.W."/>
        </authorList>
    </citation>
    <scope>NUCLEOTIDE SEQUENCE [LARGE SCALE GENOMIC DNA]</scope>
    <source>
        <strain evidence="6 7">Z-7289</strain>
    </source>
</reference>
<dbReference type="PANTHER" id="PTHR30055">
    <property type="entry name" value="HTH-TYPE TRANSCRIPTIONAL REGULATOR RUTR"/>
    <property type="match status" value="1"/>
</dbReference>
<evidence type="ECO:0000313" key="6">
    <source>
        <dbReference type="EMBL" id="AKB75753.1"/>
    </source>
</evidence>
<evidence type="ECO:0000313" key="7">
    <source>
        <dbReference type="Proteomes" id="UP000033072"/>
    </source>
</evidence>
<gene>
    <name evidence="6" type="ORF">MSLAZ_2492</name>
</gene>
<protein>
    <submittedName>
        <fullName evidence="6">Transcriptional regulator, TetR family</fullName>
    </submittedName>
</protein>
<dbReference type="GO" id="GO:0000976">
    <property type="term" value="F:transcription cis-regulatory region binding"/>
    <property type="evidence" value="ECO:0007669"/>
    <property type="project" value="TreeGrafter"/>
</dbReference>
<dbReference type="EMBL" id="CP009515">
    <property type="protein sequence ID" value="AKB75753.1"/>
    <property type="molecule type" value="Genomic_DNA"/>
</dbReference>
<dbReference type="Proteomes" id="UP000033072">
    <property type="component" value="Chromosome"/>
</dbReference>
<dbReference type="HOGENOM" id="CLU_069356_27_3_2"/>
<dbReference type="PATRIC" id="fig|1434111.4.peg.3305"/>
<keyword evidence="1" id="KW-0805">Transcription regulation</keyword>
<keyword evidence="2 4" id="KW-0238">DNA-binding</keyword>
<dbReference type="PANTHER" id="PTHR30055:SF234">
    <property type="entry name" value="HTH-TYPE TRANSCRIPTIONAL REGULATOR BETI"/>
    <property type="match status" value="1"/>
</dbReference>
<dbReference type="KEGG" id="mls:MSLAZ_2492"/>
<dbReference type="Pfam" id="PF00440">
    <property type="entry name" value="TetR_N"/>
    <property type="match status" value="1"/>
</dbReference>
<evidence type="ECO:0000259" key="5">
    <source>
        <dbReference type="PROSITE" id="PS50977"/>
    </source>
</evidence>
<dbReference type="InterPro" id="IPR050109">
    <property type="entry name" value="HTH-type_TetR-like_transc_reg"/>
</dbReference>
<keyword evidence="3" id="KW-0804">Transcription</keyword>
<accession>A0A0E3S9A4</accession>
<evidence type="ECO:0000256" key="1">
    <source>
        <dbReference type="ARBA" id="ARBA00023015"/>
    </source>
</evidence>
<name>A0A0E3S9A4_9EURY</name>
<evidence type="ECO:0000256" key="3">
    <source>
        <dbReference type="ARBA" id="ARBA00023163"/>
    </source>
</evidence>
<feature type="domain" description="HTH tetR-type" evidence="5">
    <location>
        <begin position="29"/>
        <end position="89"/>
    </location>
</feature>
<dbReference type="Gene3D" id="1.10.357.10">
    <property type="entry name" value="Tetracycline Repressor, domain 2"/>
    <property type="match status" value="1"/>
</dbReference>
<dbReference type="PRINTS" id="PR00455">
    <property type="entry name" value="HTHTETR"/>
</dbReference>
<dbReference type="InterPro" id="IPR009057">
    <property type="entry name" value="Homeodomain-like_sf"/>
</dbReference>
<evidence type="ECO:0000256" key="2">
    <source>
        <dbReference type="ARBA" id="ARBA00023125"/>
    </source>
</evidence>
<dbReference type="AlphaFoldDB" id="A0A0E3S9A4"/>
<organism evidence="6 7">
    <name type="scientific">Methanosarcina lacustris Z-7289</name>
    <dbReference type="NCBI Taxonomy" id="1434111"/>
    <lineage>
        <taxon>Archaea</taxon>
        <taxon>Methanobacteriati</taxon>
        <taxon>Methanobacteriota</taxon>
        <taxon>Stenosarchaea group</taxon>
        <taxon>Methanomicrobia</taxon>
        <taxon>Methanosarcinales</taxon>
        <taxon>Methanosarcinaceae</taxon>
        <taxon>Methanosarcina</taxon>
    </lineage>
</organism>
<keyword evidence="7" id="KW-1185">Reference proteome</keyword>
<dbReference type="PROSITE" id="PS50977">
    <property type="entry name" value="HTH_TETR_2"/>
    <property type="match status" value="1"/>
</dbReference>
<dbReference type="InterPro" id="IPR001647">
    <property type="entry name" value="HTH_TetR"/>
</dbReference>
<dbReference type="InterPro" id="IPR036271">
    <property type="entry name" value="Tet_transcr_reg_TetR-rel_C_sf"/>
</dbReference>
<dbReference type="STRING" id="1434111.MSLAZ_2492"/>
<sequence length="231" mass="26898">MIFHFQYSFDPARISPSLNVSDYLHTFIMSTEQRILEAALKIFASEGYTGATTRRIAEEANVAEVTLFRKFQSKENLLREVLLKNRAAFSSLDHLFQPEKDADIETDLRTLGENVSKVMRENKEDGRRRMLMFMLFEEGRRRPEVAEILSSVFQMNITRLSEYFELQIKNGKMRNTNPRSASITFISYFVYTSLVRGVFGDSFLGENDEEIERFIDIFTKGILKVDDVKIR</sequence>